<dbReference type="RefSeq" id="WP_155364718.1">
    <property type="nucleotide sequence ID" value="NZ_CP043930.1"/>
</dbReference>
<organism evidence="2 3">
    <name type="scientific">Gimesia benthica</name>
    <dbReference type="NCBI Taxonomy" id="2608982"/>
    <lineage>
        <taxon>Bacteria</taxon>
        <taxon>Pseudomonadati</taxon>
        <taxon>Planctomycetota</taxon>
        <taxon>Planctomycetia</taxon>
        <taxon>Planctomycetales</taxon>
        <taxon>Planctomycetaceae</taxon>
        <taxon>Gimesia</taxon>
    </lineage>
</organism>
<dbReference type="Proteomes" id="UP000427281">
    <property type="component" value="Chromosome"/>
</dbReference>
<feature type="region of interest" description="Disordered" evidence="1">
    <location>
        <begin position="390"/>
        <end position="455"/>
    </location>
</feature>
<feature type="region of interest" description="Disordered" evidence="1">
    <location>
        <begin position="264"/>
        <end position="286"/>
    </location>
</feature>
<proteinExistence type="predicted"/>
<reference evidence="2 3" key="1">
    <citation type="submission" date="2019-09" db="EMBL/GenBank/DDBJ databases">
        <title>Gimesia benthica sp. nov., a novel bacterium isolated from deep-sea water of the Northwest Indian Ocean.</title>
        <authorList>
            <person name="Dai X."/>
        </authorList>
    </citation>
    <scope>NUCLEOTIDE SEQUENCE [LARGE SCALE GENOMIC DNA]</scope>
    <source>
        <strain evidence="2 3">E7</strain>
    </source>
</reference>
<dbReference type="EMBL" id="CP043930">
    <property type="protein sequence ID" value="QGQ23813.1"/>
    <property type="molecule type" value="Genomic_DNA"/>
</dbReference>
<name>A0A6I6ABS4_9PLAN</name>
<feature type="compositionally biased region" description="Low complexity" evidence="1">
    <location>
        <begin position="411"/>
        <end position="422"/>
    </location>
</feature>
<accession>A0A6I6ABS4</accession>
<evidence type="ECO:0008006" key="4">
    <source>
        <dbReference type="Google" id="ProtNLM"/>
    </source>
</evidence>
<gene>
    <name evidence="2" type="ORF">F1728_14450</name>
</gene>
<feature type="compositionally biased region" description="Basic and acidic residues" evidence="1">
    <location>
        <begin position="427"/>
        <end position="455"/>
    </location>
</feature>
<sequence length="455" mass="52483">MKPRSSKPQAGSTVTARSGVDSGTGLLTMRAGGLALALLCAGMLLLGAAGSEETEQDNRKKIESMSPAERAQLKRNYEKFQKLSPEEKARYRKIHEAIKDRPELNRVMRCYEDWVRTLSPWEQEDLRKAETPEERMALIRKFRAEHQNSSRWQRYRNYFEVVKILKIDSRDPVMRALFRIQPPSPELFAEMISTLEKSLPVPVKYPKSKTELTEFQRSLAVLQTATQVKRQEKGKAEELDADWPGEEVVTKVFALFEENQYRPIRDSGDMRGGPDNRRGDLFNGPDLKMIRPDRQRSVVKFVLAKGLLNQWIMTVRDELDQLTVPEDQLQKFFETLSSKDKDELLKHPPEELQERLKFMYLRDHMTKDVRRSLSENTRETMQVITRMAAGADPGRVIEGPFRQRNGGTRGGRFLNPNGRRPNGPGGRGERNREDEPEDRKPGAERPRPRDRQPDA</sequence>
<feature type="compositionally biased region" description="Polar residues" evidence="1">
    <location>
        <begin position="1"/>
        <end position="16"/>
    </location>
</feature>
<protein>
    <recommendedName>
        <fullName evidence="4">DUF3106 domain-containing protein</fullName>
    </recommendedName>
</protein>
<feature type="compositionally biased region" description="Basic and acidic residues" evidence="1">
    <location>
        <begin position="264"/>
        <end position="280"/>
    </location>
</feature>
<dbReference type="AlphaFoldDB" id="A0A6I6ABS4"/>
<feature type="region of interest" description="Disordered" evidence="1">
    <location>
        <begin position="1"/>
        <end position="22"/>
    </location>
</feature>
<evidence type="ECO:0000313" key="3">
    <source>
        <dbReference type="Proteomes" id="UP000427281"/>
    </source>
</evidence>
<dbReference type="KEGG" id="gim:F1728_14450"/>
<keyword evidence="3" id="KW-1185">Reference proteome</keyword>
<evidence type="ECO:0000313" key="2">
    <source>
        <dbReference type="EMBL" id="QGQ23813.1"/>
    </source>
</evidence>
<evidence type="ECO:0000256" key="1">
    <source>
        <dbReference type="SAM" id="MobiDB-lite"/>
    </source>
</evidence>